<dbReference type="InterPro" id="IPR011625">
    <property type="entry name" value="A2M_N_BRD"/>
</dbReference>
<dbReference type="InterPro" id="IPR002890">
    <property type="entry name" value="MG2"/>
</dbReference>
<dbReference type="GO" id="GO:0004866">
    <property type="term" value="F:endopeptidase inhibitor activity"/>
    <property type="evidence" value="ECO:0007669"/>
    <property type="project" value="InterPro"/>
</dbReference>
<comment type="caution">
    <text evidence="4">The sequence shown here is derived from an EMBL/GenBank/DDBJ whole genome shotgun (WGS) entry which is preliminary data.</text>
</comment>
<proteinExistence type="inferred from homology"/>
<dbReference type="SMART" id="SM01360">
    <property type="entry name" value="A2M"/>
    <property type="match status" value="1"/>
</dbReference>
<comment type="similarity">
    <text evidence="1">Belongs to the protease inhibitor I39 (alpha-2-macroglobulin) family. Bacterial alpha-2-macroglobulin subfamily.</text>
</comment>
<sequence>MIVLFSQFSNAQDNYTDLWKQLEKLEKQGLTKSAFKKVTEIYKLAKTDQNNPQIIKAFLHKAKYQLALEEDAQLTIIKDLKAEIKVQKAPSKNILQSILANLYWQYFKNNRYKFYNRTETAQKVDTNDFRTWDLETLFKEVSFYFDASLENSTQLQKLDLSKFDAILITEKNSKKFRPTVYDFLAHAALDFYKSPENSINRPADTFEIDNDEYLCNAELFVNLKLTSNDPFSLQFKALKLYQDLVRFHLKDRSPEALIDINIKRLEYVAQKATFDDVKKKLIQAYQNEATTHISHPYTAMYYVESASEHRFLGAKYEANKEEKYQWHYQKAIAYCDMVISKYPNSFAAKQAKNIKIEITKKTIEITTEEVIPVGKHSLLSIRYRNVEKLHFTAYKLTYKQKEQYEKLYDKDQRTAMLNKLPKAKVWNATLPTENDYQFHRTEIAAPPLENGFYIITASLDDKINNDFLAVDVIQVTDFALIHKKTPSHYIFQVVNRTDGTPIVNQNVHIDYDLGYERKSRSKTLTTDNTGSITLESERSYRMSDINVTIATKKDTAHFGNFYISNRSFGEDKPINVGFLFTDRSIYRPAQIVHFKGILLRRDGTTSTILTNEKVDVFLRDANYQEVKTITLTTNEYGSIKGEFVLPNNGLTGNYSITIRQTGRNLGSTNFSVEEYKRPKFSAEFLPISETFAINDSVITKGNAKAFAGSVISDAKVIYSVKRTPRYPSWVYWRRPYINTKSQQITNGETTTDATGNFKISFKAIPDASVDKKLLPVFDYEISADITDINGETRSTSTIVRVGYHSLKASVVVPQKLDVSEKNQQLKIITKNLNGEKVPAKGTITIHKLQAPDRVLRKRQIPVPDYTSISEKDFKELFPHEAYTKEEQDYKFWKKGKNVFSESFNTGASAEMSLGKIKRWESGKYIVELTTTDENGYEIKDIAFTTVFDKKDKTTTDNKLVEILTDKDKYLPNEEVVLTILSGVKNLQVTVDVEKNKRLIASYLVSTENGKKVIRIPVNKEDEGGFKIHCTTTIFNSFIEQQIPVVVSYPPSQLTIETLTFRDKLKPAQEETWSFRIKGPKGEKVAAEMLSSMYDASLDEFREHNWQFSPFNRPQYYSYININANRSFGTTRFNAYETIDKEYHYQSYDRLNWFGLYFYQRSRVRFKKMALEANSVSEKRMAAPVMDDVEGSGSVLAFSNAGRGYVNDAEEESLGDGDGDDFNTYRGNVYQKEKVTKKEIETVVPRKNLQETTFFFPQLQTDADGNVSFTFTTPEALTKWNLQLLAHTKDLNSATETLSTVTQKELMILPNVPRFLREGDEIVISSKISNLSDKNISGTAMLQLIDPMTGNDINPALFPRTGTPKQSFSVTANGNTQVSWLLYIPKGIQAVQYTITAKAGEFSDGEQSALPVLSNRMLVTETLPMWIRSDETKTFTLDKLASTGSANASSSLEHHKLSLEITSNPAWYAVQALPYLMEYPYECAEQTFARYYANSLASHIANSNPRIQEVFNQWKSSDALLSNLEKNQELKSLIIQETPWVRDALSETEQKKRIALLFDLNRMKNEQSKSIQKLTQMQLSSGGFPWFKGGRANRFVTQHIITGLGHLQKLNVSVNDKETTKIIQKAMRYLDAEFIKEYKDIRKYNKKADLSKDHLSYSQLHYLYMRSFFPEIPKSKEVTTISDYYLDQIDNYWLSRRLYAKGLMAMVSHRMNHPKTATAILRSLEENSITSDELGMYWKENTASWYWYQAPIETQALMIEAFSEISNDVTTVDNLKIWLLKHKQTNRWSTTKSTTEAVYALLLQGSDWLSVTDMVEVTVCDQKITPADLEAVKVEAGTGYFKKSWNGNEVKPEMAKVTLTKKGKGIAWGGLYWQYFEDLDKITTAETSLKLSKKLFKRTYDATGEIITEIDENTKLEVGDLVRVRIELRNDRPMEFVHMKDMRAAGLEPINVLSQYKWQDGLGYYESTKDASTNFFFDYLPKGVFVFEYDLRVNNAGDFSNGISTIQSMYAPEFSSHSEGVRVKVD</sequence>
<dbReference type="InterPro" id="IPR051802">
    <property type="entry name" value="YfhM-like"/>
</dbReference>
<reference evidence="4 5" key="1">
    <citation type="journal article" date="2011" name="J. Bacteriol.">
        <title>Genome sequence of the algicidal bacterium Kordia algicida OT-1.</title>
        <authorList>
            <person name="Lee H.S."/>
            <person name="Kang S.G."/>
            <person name="Kwon K.K."/>
            <person name="Lee J.H."/>
            <person name="Kim S.J."/>
        </authorList>
    </citation>
    <scope>NUCLEOTIDE SEQUENCE [LARGE SCALE GENOMIC DNA]</scope>
    <source>
        <strain evidence="4 5">OT-1</strain>
    </source>
</reference>
<keyword evidence="5" id="KW-1185">Reference proteome</keyword>
<accession>A9DMN9</accession>
<feature type="domain" description="Alpha-2-macroglobulin bait region" evidence="2">
    <location>
        <begin position="960"/>
        <end position="1100"/>
    </location>
</feature>
<dbReference type="SUPFAM" id="SSF48239">
    <property type="entry name" value="Terpenoid cyclases/Protein prenyltransferases"/>
    <property type="match status" value="1"/>
</dbReference>
<dbReference type="SMART" id="SM01359">
    <property type="entry name" value="A2M_N_2"/>
    <property type="match status" value="1"/>
</dbReference>
<dbReference type="SMART" id="SM01419">
    <property type="entry name" value="Thiol-ester_cl"/>
    <property type="match status" value="1"/>
</dbReference>
<dbReference type="EMBL" id="ABIB01000002">
    <property type="protein sequence ID" value="EDP97753.1"/>
    <property type="molecule type" value="Genomic_DNA"/>
</dbReference>
<dbReference type="Gene3D" id="1.50.10.20">
    <property type="match status" value="1"/>
</dbReference>
<evidence type="ECO:0000259" key="2">
    <source>
        <dbReference type="SMART" id="SM01359"/>
    </source>
</evidence>
<dbReference type="InterPro" id="IPR041246">
    <property type="entry name" value="Bact_MG10"/>
</dbReference>
<organism evidence="4 5">
    <name type="scientific">Kordia algicida OT-1</name>
    <dbReference type="NCBI Taxonomy" id="391587"/>
    <lineage>
        <taxon>Bacteria</taxon>
        <taxon>Pseudomonadati</taxon>
        <taxon>Bacteroidota</taxon>
        <taxon>Flavobacteriia</taxon>
        <taxon>Flavobacteriales</taxon>
        <taxon>Flavobacteriaceae</taxon>
        <taxon>Kordia</taxon>
    </lineage>
</organism>
<feature type="domain" description="Alpha-2-macroglobulin" evidence="3">
    <location>
        <begin position="1252"/>
        <end position="1341"/>
    </location>
</feature>
<evidence type="ECO:0000313" key="5">
    <source>
        <dbReference type="Proteomes" id="UP000002945"/>
    </source>
</evidence>
<dbReference type="Pfam" id="PF01835">
    <property type="entry name" value="MG2"/>
    <property type="match status" value="1"/>
</dbReference>
<dbReference type="STRING" id="391587.KAOT1_21362"/>
<evidence type="ECO:0000256" key="1">
    <source>
        <dbReference type="ARBA" id="ARBA00010556"/>
    </source>
</evidence>
<dbReference type="PANTHER" id="PTHR40094">
    <property type="entry name" value="ALPHA-2-MACROGLOBULIN HOMOLOG"/>
    <property type="match status" value="1"/>
</dbReference>
<evidence type="ECO:0000313" key="4">
    <source>
        <dbReference type="EMBL" id="EDP97753.1"/>
    </source>
</evidence>
<dbReference type="Pfam" id="PF17973">
    <property type="entry name" value="bMG10"/>
    <property type="match status" value="1"/>
</dbReference>
<dbReference type="Pfam" id="PF00207">
    <property type="entry name" value="A2M"/>
    <property type="match status" value="1"/>
</dbReference>
<dbReference type="InterPro" id="IPR047565">
    <property type="entry name" value="Alpha-macroglob_thiol-ester_cl"/>
</dbReference>
<name>A9DMN9_9FLAO</name>
<dbReference type="InterPro" id="IPR008930">
    <property type="entry name" value="Terpenoid_cyclase/PrenylTrfase"/>
</dbReference>
<evidence type="ECO:0008006" key="6">
    <source>
        <dbReference type="Google" id="ProtNLM"/>
    </source>
</evidence>
<dbReference type="HOGENOM" id="CLU_001849_0_0_10"/>
<dbReference type="PANTHER" id="PTHR40094:SF1">
    <property type="entry name" value="UBIQUITIN DOMAIN-CONTAINING PROTEIN"/>
    <property type="match status" value="1"/>
</dbReference>
<protein>
    <recommendedName>
        <fullName evidence="6">Alpha-2-macroglobulin</fullName>
    </recommendedName>
</protein>
<dbReference type="eggNOG" id="COG2373">
    <property type="taxonomic scope" value="Bacteria"/>
</dbReference>
<gene>
    <name evidence="4" type="ORF">KAOT1_21362</name>
</gene>
<dbReference type="Gene3D" id="2.60.40.1930">
    <property type="match status" value="1"/>
</dbReference>
<dbReference type="InterPro" id="IPR001599">
    <property type="entry name" value="Macroglobln_a2"/>
</dbReference>
<evidence type="ECO:0000259" key="3">
    <source>
        <dbReference type="SMART" id="SM01360"/>
    </source>
</evidence>
<dbReference type="Proteomes" id="UP000002945">
    <property type="component" value="Unassembled WGS sequence"/>
</dbReference>